<dbReference type="GO" id="GO:0005634">
    <property type="term" value="C:nucleus"/>
    <property type="evidence" value="ECO:0007669"/>
    <property type="project" value="UniProtKB-SubCell"/>
</dbReference>
<feature type="compositionally biased region" description="Basic and acidic residues" evidence="4">
    <location>
        <begin position="99"/>
        <end position="111"/>
    </location>
</feature>
<sequence length="124" mass="15031">MENERDTNNYEEEDDREEEMKMEMFFSLLRNFRQVRDCDRRRKELDESEVKNDNSSHDQNKRMKKSNVEKTTTQSTWVPSFEWEDFSKEVEFKRFSSPCEIDKGKSTKDQQQEEDDGLDLKLAL</sequence>
<comment type="subcellular location">
    <subcellularLocation>
        <location evidence="1">Nucleus</location>
    </subcellularLocation>
</comment>
<feature type="compositionally biased region" description="Basic and acidic residues" evidence="4">
    <location>
        <begin position="41"/>
        <end position="61"/>
    </location>
</feature>
<proteinExistence type="inferred from homology"/>
<comment type="similarity">
    <text evidence="2">Belongs to the NPR1-interactor family.</text>
</comment>
<evidence type="ECO:0000313" key="5">
    <source>
        <dbReference type="EMBL" id="KAJ7977715.1"/>
    </source>
</evidence>
<dbReference type="AlphaFoldDB" id="A0AAD7QA72"/>
<keyword evidence="3" id="KW-0539">Nucleus</keyword>
<evidence type="ECO:0000256" key="2">
    <source>
        <dbReference type="ARBA" id="ARBA00009937"/>
    </source>
</evidence>
<dbReference type="Pfam" id="PF15699">
    <property type="entry name" value="NPR1_interact"/>
    <property type="match status" value="1"/>
</dbReference>
<evidence type="ECO:0000256" key="1">
    <source>
        <dbReference type="ARBA" id="ARBA00004123"/>
    </source>
</evidence>
<dbReference type="PANTHER" id="PTHR33669">
    <property type="entry name" value="PROTEIN NEGATIVE REGULATOR OF RESISTANCE"/>
    <property type="match status" value="1"/>
</dbReference>
<dbReference type="EMBL" id="JARAOO010000003">
    <property type="protein sequence ID" value="KAJ7977715.1"/>
    <property type="molecule type" value="Genomic_DNA"/>
</dbReference>
<evidence type="ECO:0000256" key="4">
    <source>
        <dbReference type="SAM" id="MobiDB-lite"/>
    </source>
</evidence>
<comment type="caution">
    <text evidence="5">The sequence shown here is derived from an EMBL/GenBank/DDBJ whole genome shotgun (WGS) entry which is preliminary data.</text>
</comment>
<feature type="region of interest" description="Disordered" evidence="4">
    <location>
        <begin position="41"/>
        <end position="75"/>
    </location>
</feature>
<protein>
    <submittedName>
        <fullName evidence="5">Protein NIM1-INTERACTING 1-like</fullName>
    </submittedName>
</protein>
<evidence type="ECO:0000256" key="3">
    <source>
        <dbReference type="ARBA" id="ARBA00023242"/>
    </source>
</evidence>
<keyword evidence="6" id="KW-1185">Reference proteome</keyword>
<dbReference type="InterPro" id="IPR031425">
    <property type="entry name" value="NPR1/NH1-interacting"/>
</dbReference>
<name>A0AAD7QA72_QUISA</name>
<dbReference type="PANTHER" id="PTHR33669:SF1">
    <property type="entry name" value="PROTEIN NIM1-INTERACTING 1"/>
    <property type="match status" value="1"/>
</dbReference>
<reference evidence="5" key="1">
    <citation type="journal article" date="2023" name="Science">
        <title>Elucidation of the pathway for biosynthesis of saponin adjuvants from the soapbark tree.</title>
        <authorList>
            <person name="Reed J."/>
            <person name="Orme A."/>
            <person name="El-Demerdash A."/>
            <person name="Owen C."/>
            <person name="Martin L.B.B."/>
            <person name="Misra R.C."/>
            <person name="Kikuchi S."/>
            <person name="Rejzek M."/>
            <person name="Martin A.C."/>
            <person name="Harkess A."/>
            <person name="Leebens-Mack J."/>
            <person name="Louveau T."/>
            <person name="Stephenson M.J."/>
            <person name="Osbourn A."/>
        </authorList>
    </citation>
    <scope>NUCLEOTIDE SEQUENCE</scope>
    <source>
        <strain evidence="5">S10</strain>
    </source>
</reference>
<feature type="region of interest" description="Disordered" evidence="4">
    <location>
        <begin position="99"/>
        <end position="124"/>
    </location>
</feature>
<organism evidence="5 6">
    <name type="scientific">Quillaja saponaria</name>
    <name type="common">Soap bark tree</name>
    <dbReference type="NCBI Taxonomy" id="32244"/>
    <lineage>
        <taxon>Eukaryota</taxon>
        <taxon>Viridiplantae</taxon>
        <taxon>Streptophyta</taxon>
        <taxon>Embryophyta</taxon>
        <taxon>Tracheophyta</taxon>
        <taxon>Spermatophyta</taxon>
        <taxon>Magnoliopsida</taxon>
        <taxon>eudicotyledons</taxon>
        <taxon>Gunneridae</taxon>
        <taxon>Pentapetalae</taxon>
        <taxon>rosids</taxon>
        <taxon>fabids</taxon>
        <taxon>Fabales</taxon>
        <taxon>Quillajaceae</taxon>
        <taxon>Quillaja</taxon>
    </lineage>
</organism>
<evidence type="ECO:0000313" key="6">
    <source>
        <dbReference type="Proteomes" id="UP001163823"/>
    </source>
</evidence>
<dbReference type="GO" id="GO:0010112">
    <property type="term" value="P:regulation of systemic acquired resistance"/>
    <property type="evidence" value="ECO:0007669"/>
    <property type="project" value="InterPro"/>
</dbReference>
<dbReference type="KEGG" id="qsa:O6P43_007298"/>
<gene>
    <name evidence="5" type="ORF">O6P43_007298</name>
</gene>
<dbReference type="Proteomes" id="UP001163823">
    <property type="component" value="Chromosome 3"/>
</dbReference>
<accession>A0AAD7QA72</accession>